<evidence type="ECO:0000313" key="2">
    <source>
        <dbReference type="Proteomes" id="UP000029120"/>
    </source>
</evidence>
<organism evidence="1 2">
    <name type="scientific">Arabis alpina</name>
    <name type="common">Alpine rock-cress</name>
    <dbReference type="NCBI Taxonomy" id="50452"/>
    <lineage>
        <taxon>Eukaryota</taxon>
        <taxon>Viridiplantae</taxon>
        <taxon>Streptophyta</taxon>
        <taxon>Embryophyta</taxon>
        <taxon>Tracheophyta</taxon>
        <taxon>Spermatophyta</taxon>
        <taxon>Magnoliopsida</taxon>
        <taxon>eudicotyledons</taxon>
        <taxon>Gunneridae</taxon>
        <taxon>Pentapetalae</taxon>
        <taxon>rosids</taxon>
        <taxon>malvids</taxon>
        <taxon>Brassicales</taxon>
        <taxon>Brassicaceae</taxon>
        <taxon>Arabideae</taxon>
        <taxon>Arabis</taxon>
    </lineage>
</organism>
<dbReference type="Gramene" id="KFK40500">
    <property type="protein sequence ID" value="KFK40500"/>
    <property type="gene ID" value="AALP_AA2G003800"/>
</dbReference>
<evidence type="ECO:0000313" key="1">
    <source>
        <dbReference type="EMBL" id="KFK40500.1"/>
    </source>
</evidence>
<reference evidence="2" key="1">
    <citation type="journal article" date="2015" name="Nat. Plants">
        <title>Genome expansion of Arabis alpina linked with retrotransposition and reduced symmetric DNA methylation.</title>
        <authorList>
            <person name="Willing E.M."/>
            <person name="Rawat V."/>
            <person name="Mandakova T."/>
            <person name="Maumus F."/>
            <person name="James G.V."/>
            <person name="Nordstroem K.J."/>
            <person name="Becker C."/>
            <person name="Warthmann N."/>
            <person name="Chica C."/>
            <person name="Szarzynska B."/>
            <person name="Zytnicki M."/>
            <person name="Albani M.C."/>
            <person name="Kiefer C."/>
            <person name="Bergonzi S."/>
            <person name="Castaings L."/>
            <person name="Mateos J.L."/>
            <person name="Berns M.C."/>
            <person name="Bujdoso N."/>
            <person name="Piofczyk T."/>
            <person name="de Lorenzo L."/>
            <person name="Barrero-Sicilia C."/>
            <person name="Mateos I."/>
            <person name="Piednoel M."/>
            <person name="Hagmann J."/>
            <person name="Chen-Min-Tao R."/>
            <person name="Iglesias-Fernandez R."/>
            <person name="Schuster S.C."/>
            <person name="Alonso-Blanco C."/>
            <person name="Roudier F."/>
            <person name="Carbonero P."/>
            <person name="Paz-Ares J."/>
            <person name="Davis S.J."/>
            <person name="Pecinka A."/>
            <person name="Quesneville H."/>
            <person name="Colot V."/>
            <person name="Lysak M.A."/>
            <person name="Weigel D."/>
            <person name="Coupland G."/>
            <person name="Schneeberger K."/>
        </authorList>
    </citation>
    <scope>NUCLEOTIDE SEQUENCE [LARGE SCALE GENOMIC DNA]</scope>
    <source>
        <strain evidence="2">cv. Pajares</strain>
    </source>
</reference>
<dbReference type="Proteomes" id="UP000029120">
    <property type="component" value="Chromosome 2"/>
</dbReference>
<sequence length="48" mass="5168">MSQPPPPLVFTRPPPPSGSTSFNVIKGKEIFGRIVVTMTALVFALVEL</sequence>
<dbReference type="EMBL" id="CM002870">
    <property type="protein sequence ID" value="KFK40500.1"/>
    <property type="molecule type" value="Genomic_DNA"/>
</dbReference>
<accession>A0A087HEE8</accession>
<protein>
    <submittedName>
        <fullName evidence="1">Uncharacterized protein</fullName>
    </submittedName>
</protein>
<proteinExistence type="predicted"/>
<dbReference type="AlphaFoldDB" id="A0A087HEE8"/>
<gene>
    <name evidence="1" type="ordered locus">AALP_Aa2g003800</name>
</gene>
<name>A0A087HEE8_ARAAL</name>
<dbReference type="OrthoDB" id="688481at2759"/>
<keyword evidence="2" id="KW-1185">Reference proteome</keyword>